<proteinExistence type="predicted"/>
<dbReference type="EMBL" id="BX284602">
    <property type="protein sequence ID" value="CCG28270.1"/>
    <property type="molecule type" value="Genomic_DNA"/>
</dbReference>
<dbReference type="SMR" id="H8W3W7"/>
<dbReference type="Pfam" id="PF03353">
    <property type="entry name" value="Lin-8"/>
    <property type="match status" value="1"/>
</dbReference>
<organism evidence="2 3">
    <name type="scientific">Caenorhabditis elegans</name>
    <dbReference type="NCBI Taxonomy" id="6239"/>
    <lineage>
        <taxon>Eukaryota</taxon>
        <taxon>Metazoa</taxon>
        <taxon>Ecdysozoa</taxon>
        <taxon>Nematoda</taxon>
        <taxon>Chromadorea</taxon>
        <taxon>Rhabditida</taxon>
        <taxon>Rhabditina</taxon>
        <taxon>Rhabditomorpha</taxon>
        <taxon>Rhabditoidea</taxon>
        <taxon>Rhabditidae</taxon>
        <taxon>Peloderinae</taxon>
        <taxon>Caenorhabditis</taxon>
    </lineage>
</organism>
<keyword evidence="3" id="KW-1185">Reference proteome</keyword>
<evidence type="ECO:0000313" key="4">
    <source>
        <dbReference type="WormBase" id="C41H7.5b"/>
    </source>
</evidence>
<dbReference type="AGR" id="WB:WBGene00016575"/>
<feature type="region of interest" description="Disordered" evidence="1">
    <location>
        <begin position="1"/>
        <end position="21"/>
    </location>
</feature>
<evidence type="ECO:0000313" key="3">
    <source>
        <dbReference type="Proteomes" id="UP000001940"/>
    </source>
</evidence>
<dbReference type="PANTHER" id="PTHR32020:SF3">
    <property type="entry name" value="ARID DOMAIN-CONTAINING PROTEIN-RELATED"/>
    <property type="match status" value="1"/>
</dbReference>
<dbReference type="HOGENOM" id="CLU_1857065_0_0_1"/>
<dbReference type="CTD" id="173647"/>
<feature type="compositionally biased region" description="Pro residues" evidence="1">
    <location>
        <begin position="10"/>
        <end position="21"/>
    </location>
</feature>
<accession>H8W3W7</accession>
<evidence type="ECO:0000313" key="2">
    <source>
        <dbReference type="EMBL" id="CCG28270.1"/>
    </source>
</evidence>
<evidence type="ECO:0000256" key="1">
    <source>
        <dbReference type="SAM" id="MobiDB-lite"/>
    </source>
</evidence>
<dbReference type="WormBase" id="C41H7.5b">
    <property type="protein sequence ID" value="CE47262"/>
    <property type="gene ID" value="WBGene00016575"/>
    <property type="gene designation" value="lido-10"/>
</dbReference>
<dbReference type="Bgee" id="WBGene00016575">
    <property type="expression patterns" value="Expressed in pharyngeal muscle cell (C elegans) and 3 other cell types or tissues"/>
</dbReference>
<dbReference type="AlphaFoldDB" id="H8W3W7"/>
<gene>
    <name evidence="2 4" type="primary">lido-10</name>
    <name evidence="4" type="ORF">C41H7.5</name>
    <name evidence="2" type="ORF">CELE_C41H7.5</name>
</gene>
<dbReference type="ExpressionAtlas" id="H8W3W7">
    <property type="expression patterns" value="baseline and differential"/>
</dbReference>
<protein>
    <submittedName>
        <fullName evidence="2">LIn-8 Domain containing</fullName>
    </submittedName>
</protein>
<dbReference type="GeneID" id="173647"/>
<reference evidence="2 3" key="1">
    <citation type="journal article" date="1998" name="Science">
        <title>Genome sequence of the nematode C. elegans: a platform for investigating biology.</title>
        <authorList>
            <consortium name="The C. elegans sequencing consortium"/>
            <person name="Sulson J.E."/>
            <person name="Waterston R."/>
        </authorList>
    </citation>
    <scope>NUCLEOTIDE SEQUENCE [LARGE SCALE GENOMIC DNA]</scope>
    <source>
        <strain evidence="2 3">Bristol N2</strain>
    </source>
</reference>
<dbReference type="Proteomes" id="UP000001940">
    <property type="component" value="Chromosome II"/>
</dbReference>
<dbReference type="RefSeq" id="NP_001368129.1">
    <property type="nucleotide sequence ID" value="NM_001381360.1"/>
</dbReference>
<dbReference type="PANTHER" id="PTHR32020">
    <property type="entry name" value="LIN-8 DOMAIN CONTAINING-RELATED"/>
    <property type="match status" value="1"/>
</dbReference>
<sequence length="138" mass="16153">MSLIKQEHMNPPPRTITPLPPPTHQITIEEYKERVKRDYYRNATKDTSLKKVVLSLIKDRPGMWQNGNRFQLENWRELGVDVYQRTGQIVRAELGEVSGPVRCRDILRRLLSATGFMGRRNLPYTFDSMSPHCRTIDK</sequence>
<dbReference type="InterPro" id="IPR005020">
    <property type="entry name" value="LIN-8"/>
</dbReference>
<name>H8W3W7_CAEEL</name>